<evidence type="ECO:0000313" key="2">
    <source>
        <dbReference type="Proteomes" id="UP000327030"/>
    </source>
</evidence>
<organism evidence="1 2">
    <name type="scientific">Pseudobutyrivibrio xylanivorans</name>
    <dbReference type="NCBI Taxonomy" id="185007"/>
    <lineage>
        <taxon>Bacteria</taxon>
        <taxon>Bacillati</taxon>
        <taxon>Bacillota</taxon>
        <taxon>Clostridia</taxon>
        <taxon>Lachnospirales</taxon>
        <taxon>Lachnospiraceae</taxon>
        <taxon>Pseudobutyrivibrio</taxon>
    </lineage>
</organism>
<accession>A0A5P6VQD3</accession>
<evidence type="ECO:0000313" key="1">
    <source>
        <dbReference type="EMBL" id="QFJ54866.1"/>
    </source>
</evidence>
<sequence length="138" mass="15897">MGYNVDKIFEDVAYLSKVHSKKEYEAHTNKFKEERYGELAALVNASDLESECKAFCEDVFTAFKKLGRVRGADQMNLNYFMIYYVFPTILSEENGAAICDTLKDVWNSRFKCNISYTDYDSLMEGFQTKIFGIPIGKN</sequence>
<dbReference type="RefSeq" id="WP_151623325.1">
    <property type="nucleotide sequence ID" value="NZ_CP043028.1"/>
</dbReference>
<dbReference type="KEGG" id="pxv:FXF36_08360"/>
<reference evidence="2" key="1">
    <citation type="submission" date="2019-08" db="EMBL/GenBank/DDBJ databases">
        <title>Complete Genome Sequence of the Polysaccharide-Degrading Rumen Bacterium Pseudobutyrivibrio xylanivorans MA3014.</title>
        <authorList>
            <person name="Palevich N."/>
            <person name="Maclean P.H."/>
            <person name="Kelly W.J."/>
            <person name="Leahy S.C."/>
            <person name="Rakonjac J."/>
            <person name="Attwood G.T."/>
        </authorList>
    </citation>
    <scope>NUCLEOTIDE SEQUENCE [LARGE SCALE GENOMIC DNA]</scope>
    <source>
        <strain evidence="2">MA3014</strain>
    </source>
</reference>
<dbReference type="Proteomes" id="UP000327030">
    <property type="component" value="Chromosome 1"/>
</dbReference>
<dbReference type="EMBL" id="CP043028">
    <property type="protein sequence ID" value="QFJ54866.1"/>
    <property type="molecule type" value="Genomic_DNA"/>
</dbReference>
<dbReference type="AlphaFoldDB" id="A0A5P6VQD3"/>
<dbReference type="OrthoDB" id="2003538at2"/>
<gene>
    <name evidence="1" type="ORF">FXF36_08360</name>
</gene>
<proteinExistence type="predicted"/>
<name>A0A5P6VQD3_PSEXY</name>
<protein>
    <submittedName>
        <fullName evidence="1">Uncharacterized protein</fullName>
    </submittedName>
</protein>